<dbReference type="WBParaSite" id="nRc.2.0.1.t37352-RA">
    <property type="protein sequence ID" value="nRc.2.0.1.t37352-RA"/>
    <property type="gene ID" value="nRc.2.0.1.g37352"/>
</dbReference>
<feature type="region of interest" description="Disordered" evidence="1">
    <location>
        <begin position="32"/>
        <end position="75"/>
    </location>
</feature>
<evidence type="ECO:0000313" key="3">
    <source>
        <dbReference type="WBParaSite" id="nRc.2.0.1.t37352-RA"/>
    </source>
</evidence>
<accession>A0A915KF54</accession>
<organism evidence="2 3">
    <name type="scientific">Romanomermis culicivorax</name>
    <name type="common">Nematode worm</name>
    <dbReference type="NCBI Taxonomy" id="13658"/>
    <lineage>
        <taxon>Eukaryota</taxon>
        <taxon>Metazoa</taxon>
        <taxon>Ecdysozoa</taxon>
        <taxon>Nematoda</taxon>
        <taxon>Enoplea</taxon>
        <taxon>Dorylaimia</taxon>
        <taxon>Mermithida</taxon>
        <taxon>Mermithoidea</taxon>
        <taxon>Mermithidae</taxon>
        <taxon>Romanomermis</taxon>
    </lineage>
</organism>
<dbReference type="Proteomes" id="UP000887565">
    <property type="component" value="Unplaced"/>
</dbReference>
<protein>
    <submittedName>
        <fullName evidence="3">Uncharacterized protein</fullName>
    </submittedName>
</protein>
<sequence length="99" mass="11278">MSQTNQAKPCNQQMDIRILVFRRLNRLATLAGKNMVTKRKSSGNPAPDDPSASCFNKDKIPPKSKASDLKLERKENQSKIDSVINQFKKRLKLMHLINI</sequence>
<dbReference type="AlphaFoldDB" id="A0A915KF54"/>
<proteinExistence type="predicted"/>
<feature type="compositionally biased region" description="Basic and acidic residues" evidence="1">
    <location>
        <begin position="56"/>
        <end position="75"/>
    </location>
</feature>
<reference evidence="3" key="1">
    <citation type="submission" date="2022-11" db="UniProtKB">
        <authorList>
            <consortium name="WormBaseParasite"/>
        </authorList>
    </citation>
    <scope>IDENTIFICATION</scope>
</reference>
<name>A0A915KF54_ROMCU</name>
<evidence type="ECO:0000313" key="2">
    <source>
        <dbReference type="Proteomes" id="UP000887565"/>
    </source>
</evidence>
<evidence type="ECO:0000256" key="1">
    <source>
        <dbReference type="SAM" id="MobiDB-lite"/>
    </source>
</evidence>
<keyword evidence="2" id="KW-1185">Reference proteome</keyword>